<dbReference type="Proteomes" id="UP000199529">
    <property type="component" value="Unassembled WGS sequence"/>
</dbReference>
<keyword evidence="3" id="KW-0520">NAD</keyword>
<feature type="active site" evidence="5">
    <location>
        <position position="256"/>
    </location>
</feature>
<gene>
    <name evidence="9" type="ORF">SAMN05216215_103285</name>
</gene>
<dbReference type="AlphaFoldDB" id="A0A1H3LX75"/>
<dbReference type="Gene3D" id="3.40.309.10">
    <property type="entry name" value="Aldehyde Dehydrogenase, Chain A, domain 2"/>
    <property type="match status" value="1"/>
</dbReference>
<dbReference type="RefSeq" id="WP_093271272.1">
    <property type="nucleotide sequence ID" value="NZ_FNOK01000032.1"/>
</dbReference>
<keyword evidence="2 6" id="KW-0560">Oxidoreductase</keyword>
<dbReference type="EC" id="1.2.1.3" evidence="4"/>
<protein>
    <recommendedName>
        <fullName evidence="4">aldehyde dehydrogenase (NAD(+))</fullName>
        <ecNumber evidence="4">1.2.1.3</ecNumber>
    </recommendedName>
</protein>
<dbReference type="OrthoDB" id="6882680at2"/>
<evidence type="ECO:0000256" key="3">
    <source>
        <dbReference type="ARBA" id="ARBA00023027"/>
    </source>
</evidence>
<dbReference type="InterPro" id="IPR016163">
    <property type="entry name" value="Ald_DH_C"/>
</dbReference>
<evidence type="ECO:0000256" key="5">
    <source>
        <dbReference type="PROSITE-ProRule" id="PRU10007"/>
    </source>
</evidence>
<dbReference type="SUPFAM" id="SSF53720">
    <property type="entry name" value="ALDH-like"/>
    <property type="match status" value="1"/>
</dbReference>
<feature type="domain" description="Aldehyde dehydrogenase" evidence="8">
    <location>
        <begin position="26"/>
        <end position="492"/>
    </location>
</feature>
<comment type="similarity">
    <text evidence="6">Belongs to the aldehyde dehydrogenase family.</text>
</comment>
<evidence type="ECO:0000256" key="4">
    <source>
        <dbReference type="ARBA" id="ARBA00024226"/>
    </source>
</evidence>
<comment type="subunit">
    <text evidence="1">Homotetramer.</text>
</comment>
<dbReference type="InterPro" id="IPR015590">
    <property type="entry name" value="Aldehyde_DH_dom"/>
</dbReference>
<dbReference type="InterPro" id="IPR016161">
    <property type="entry name" value="Ald_DH/histidinol_DH"/>
</dbReference>
<evidence type="ECO:0000256" key="7">
    <source>
        <dbReference type="SAM" id="MobiDB-lite"/>
    </source>
</evidence>
<dbReference type="GO" id="GO:0004029">
    <property type="term" value="F:aldehyde dehydrogenase (NAD+) activity"/>
    <property type="evidence" value="ECO:0007669"/>
    <property type="project" value="UniProtKB-EC"/>
</dbReference>
<name>A0A1H3LX75_9PSEU</name>
<dbReference type="Pfam" id="PF00171">
    <property type="entry name" value="Aldedh"/>
    <property type="match status" value="1"/>
</dbReference>
<dbReference type="EMBL" id="FNOK01000032">
    <property type="protein sequence ID" value="SDY68639.1"/>
    <property type="molecule type" value="Genomic_DNA"/>
</dbReference>
<proteinExistence type="inferred from homology"/>
<feature type="region of interest" description="Disordered" evidence="7">
    <location>
        <begin position="1"/>
        <end position="23"/>
    </location>
</feature>
<dbReference type="PANTHER" id="PTHR43521">
    <property type="entry name" value="ALPHA-AMINOADIPIC SEMIALDEHYDE DEHYDROGENASE"/>
    <property type="match status" value="1"/>
</dbReference>
<evidence type="ECO:0000256" key="6">
    <source>
        <dbReference type="RuleBase" id="RU003345"/>
    </source>
</evidence>
<dbReference type="InterPro" id="IPR029510">
    <property type="entry name" value="Ald_DH_CS_GLU"/>
</dbReference>
<evidence type="ECO:0000259" key="8">
    <source>
        <dbReference type="Pfam" id="PF00171"/>
    </source>
</evidence>
<reference evidence="10" key="1">
    <citation type="submission" date="2016-10" db="EMBL/GenBank/DDBJ databases">
        <authorList>
            <person name="Varghese N."/>
            <person name="Submissions S."/>
        </authorList>
    </citation>
    <scope>NUCLEOTIDE SEQUENCE [LARGE SCALE GENOMIC DNA]</scope>
    <source>
        <strain evidence="10">CGMCC 4.3530</strain>
    </source>
</reference>
<dbReference type="PROSITE" id="PS00687">
    <property type="entry name" value="ALDEHYDE_DEHYDR_GLU"/>
    <property type="match status" value="1"/>
</dbReference>
<keyword evidence="10" id="KW-1185">Reference proteome</keyword>
<evidence type="ECO:0000313" key="10">
    <source>
        <dbReference type="Proteomes" id="UP000199529"/>
    </source>
</evidence>
<dbReference type="STRING" id="418495.SAMN05216215_103285"/>
<evidence type="ECO:0000256" key="2">
    <source>
        <dbReference type="ARBA" id="ARBA00023002"/>
    </source>
</evidence>
<dbReference type="InterPro" id="IPR044638">
    <property type="entry name" value="ALDH7A1-like"/>
</dbReference>
<evidence type="ECO:0000313" key="9">
    <source>
        <dbReference type="EMBL" id="SDY68639.1"/>
    </source>
</evidence>
<sequence>MSVQSTLSSVIGPDAPARVDGGGEYLSRNPANLDDVVAEVALGGPETLLAATEQAQRAQREWAQVPAPVRGRVVAGLGRLVEANKESLARLVTREIGKPYAEALGEVQEIIDTCDFFLGEGRRLYGQTVPSEMPDKQLFTFRVPVGVAVVITAGNFPVAVPSWYMVPALLCGNAVVWKPAEYAAGAARALAELAWRAGVPKGVLNLVYTDGEATFKGLESALAAGTVNKVGFTGSSEVGARVGELCGRYLQSPCLELGGKNPMIVTPDAELDLAVEGALFSGWGTAGQRCTSLGNLIVHRDVHDEFVGRLDAALRAASIGDPAGDVLYGPLLDQKFADNFESILGNIAEHHTVLGSESVGRITDSAPRKGFQGDPSTGLYYHPVLLDGLRPDDHVFRNETFGPIVGVTTYDTLDEAIELGNAPGYGLSAAIYTTDPATAFRFRQGIGAGMVSVNNSTSGAEAHLPFGGNGKSGNGSRQSGVWVLDQFTRWQSLNWDFSGKLQKAQMDVDTVEPELDFRLPPELGGAR</sequence>
<dbReference type="InterPro" id="IPR016162">
    <property type="entry name" value="Ald_DH_N"/>
</dbReference>
<organism evidence="9 10">
    <name type="scientific">Saccharopolyspora shandongensis</name>
    <dbReference type="NCBI Taxonomy" id="418495"/>
    <lineage>
        <taxon>Bacteria</taxon>
        <taxon>Bacillati</taxon>
        <taxon>Actinomycetota</taxon>
        <taxon>Actinomycetes</taxon>
        <taxon>Pseudonocardiales</taxon>
        <taxon>Pseudonocardiaceae</taxon>
        <taxon>Saccharopolyspora</taxon>
    </lineage>
</organism>
<dbReference type="Gene3D" id="3.40.605.10">
    <property type="entry name" value="Aldehyde Dehydrogenase, Chain A, domain 1"/>
    <property type="match status" value="1"/>
</dbReference>
<dbReference type="PANTHER" id="PTHR43521:SF1">
    <property type="entry name" value="ALPHA-AMINOADIPIC SEMIALDEHYDE DEHYDROGENASE"/>
    <property type="match status" value="1"/>
</dbReference>
<accession>A0A1H3LX75</accession>
<evidence type="ECO:0000256" key="1">
    <source>
        <dbReference type="ARBA" id="ARBA00011881"/>
    </source>
</evidence>